<evidence type="ECO:0000259" key="2">
    <source>
        <dbReference type="Pfam" id="PF12146"/>
    </source>
</evidence>
<keyword evidence="1" id="KW-0472">Membrane</keyword>
<dbReference type="SUPFAM" id="SSF53474">
    <property type="entry name" value="alpha/beta-Hydrolases"/>
    <property type="match status" value="1"/>
</dbReference>
<dbReference type="InterPro" id="IPR052920">
    <property type="entry name" value="DNA-binding_regulatory"/>
</dbReference>
<dbReference type="Proteomes" id="UP000050973">
    <property type="component" value="Unassembled WGS sequence"/>
</dbReference>
<feature type="transmembrane region" description="Helical" evidence="1">
    <location>
        <begin position="25"/>
        <end position="48"/>
    </location>
</feature>
<evidence type="ECO:0000256" key="1">
    <source>
        <dbReference type="SAM" id="Phobius"/>
    </source>
</evidence>
<keyword evidence="1" id="KW-0812">Transmembrane</keyword>
<keyword evidence="1" id="KW-1133">Transmembrane helix</keyword>
<dbReference type="Pfam" id="PF12146">
    <property type="entry name" value="Hydrolase_4"/>
    <property type="match status" value="1"/>
</dbReference>
<evidence type="ECO:0000313" key="3">
    <source>
        <dbReference type="EMBL" id="KRM14305.1"/>
    </source>
</evidence>
<dbReference type="EMBL" id="AZGE01000033">
    <property type="protein sequence ID" value="KRM14305.1"/>
    <property type="molecule type" value="Genomic_DNA"/>
</dbReference>
<dbReference type="PANTHER" id="PTHR43358">
    <property type="entry name" value="ALPHA/BETA-HYDROLASE"/>
    <property type="match status" value="1"/>
</dbReference>
<dbReference type="Gene3D" id="3.40.50.1820">
    <property type="entry name" value="alpha/beta hydrolase"/>
    <property type="match status" value="1"/>
</dbReference>
<proteinExistence type="predicted"/>
<organism evidence="3 4">
    <name type="scientific">Limosilactobacillus oris DSM 4864</name>
    <dbReference type="NCBI Taxonomy" id="1423779"/>
    <lineage>
        <taxon>Bacteria</taxon>
        <taxon>Bacillati</taxon>
        <taxon>Bacillota</taxon>
        <taxon>Bacilli</taxon>
        <taxon>Lactobacillales</taxon>
        <taxon>Lactobacillaceae</taxon>
        <taxon>Limosilactobacillus</taxon>
    </lineage>
</organism>
<dbReference type="PATRIC" id="fig|1423779.3.peg.1325"/>
<dbReference type="PANTHER" id="PTHR43358:SF4">
    <property type="entry name" value="ALPHA_BETA HYDROLASE FOLD-1 DOMAIN-CONTAINING PROTEIN"/>
    <property type="match status" value="1"/>
</dbReference>
<reference evidence="3 4" key="1">
    <citation type="journal article" date="2015" name="Genome Announc.">
        <title>Expanding the biotechnology potential of lactobacilli through comparative genomics of 213 strains and associated genera.</title>
        <authorList>
            <person name="Sun Z."/>
            <person name="Harris H.M."/>
            <person name="McCann A."/>
            <person name="Guo C."/>
            <person name="Argimon S."/>
            <person name="Zhang W."/>
            <person name="Yang X."/>
            <person name="Jeffery I.B."/>
            <person name="Cooney J.C."/>
            <person name="Kagawa T.F."/>
            <person name="Liu W."/>
            <person name="Song Y."/>
            <person name="Salvetti E."/>
            <person name="Wrobel A."/>
            <person name="Rasinkangas P."/>
            <person name="Parkhill J."/>
            <person name="Rea M.C."/>
            <person name="O'Sullivan O."/>
            <person name="Ritari J."/>
            <person name="Douillard F.P."/>
            <person name="Paul Ross R."/>
            <person name="Yang R."/>
            <person name="Briner A.E."/>
            <person name="Felis G.E."/>
            <person name="de Vos W.M."/>
            <person name="Barrangou R."/>
            <person name="Klaenhammer T.R."/>
            <person name="Caufield P.W."/>
            <person name="Cui Y."/>
            <person name="Zhang H."/>
            <person name="O'Toole P.W."/>
        </authorList>
    </citation>
    <scope>NUCLEOTIDE SEQUENCE [LARGE SCALE GENOMIC DNA]</scope>
    <source>
        <strain evidence="3 4">DSM 4864</strain>
    </source>
</reference>
<protein>
    <recommendedName>
        <fullName evidence="2">Serine aminopeptidase S33 domain-containing protein</fullName>
    </recommendedName>
</protein>
<gene>
    <name evidence="3" type="ORF">FC49_GL001290</name>
</gene>
<comment type="caution">
    <text evidence="3">The sequence shown here is derived from an EMBL/GenBank/DDBJ whole genome shotgun (WGS) entry which is preliminary data.</text>
</comment>
<dbReference type="InterPro" id="IPR029058">
    <property type="entry name" value="AB_hydrolase_fold"/>
</dbReference>
<evidence type="ECO:0000313" key="4">
    <source>
        <dbReference type="Proteomes" id="UP000050973"/>
    </source>
</evidence>
<dbReference type="InterPro" id="IPR022742">
    <property type="entry name" value="Hydrolase_4"/>
</dbReference>
<feature type="domain" description="Serine aminopeptidase S33" evidence="2">
    <location>
        <begin position="110"/>
        <end position="221"/>
    </location>
</feature>
<dbReference type="AlphaFoldDB" id="A0A0R1W8V4"/>
<name>A0A0R1W8V4_9LACO</name>
<sequence length="334" mass="38208">MSVNQNYDMGLINLKTKVSKRRHHLWRWLISIIILLALALFAAGSYFFNVAMVPSHKSFINNSARISKSDPLYSQKMWFKRAPKQQWTMKSASGDYRLVADYLPAARPTTKNVIILHGFMGRKEKMGEYATMFHQLGYNVLMPDARAHGKSQGKYIGYGWPERYDVRKWTDQIITKNGRNSQIVIFGVSMGGATTMMTSGIPLPHQVKAFVEDCGYTSLNDELNYEAGNLYNIPQAIRAPLIGSLSMINRVKNGFYVRQASSTAMLKHNHRPMMFIHGGNDNFVPTRMVYRNYAATKGPRELWVVKGAKHAASYEKEPVRYPQRIARFLNHYVK</sequence>
<accession>A0A0R1W8V4</accession>